<dbReference type="SUPFAM" id="SSF82866">
    <property type="entry name" value="Multidrug efflux transporter AcrB transmembrane domain"/>
    <property type="match status" value="2"/>
</dbReference>
<sequence length="1034" mass="108675">MFLTRISVSQPVFATMVMVAIMVFGLVSFSRLPIEQLPDVDFPVVAVVVSYPGASPEAVEADVVEPIEESVSTIAGIDEVQSTAQAGQAIIVMFFDLGVQSADAAQDVRDKVATVSAALPDGAEDPQILRFDPAEQPIMSLAVSGTLDARDLTSLAEDVISRRLLAIQGVGRASVVGGTPRQIDILLDPDRMNAFGIGVGQVTAALAAENQDEPAGEIDTGRTVQTVTVEGRVERAEDFLDLTVGLQGGQPVTLGDVATLQSASGNTNSLALLDGGQALAIDVVKQQGANTVEVARQIRAAVEEMNATDMPEGVSIDIVSDNAVEVEESYSSVQSMLIEGAVLATVIVFLFLNSWRSTLITGLTLPISVIGTMTVIYALGFTLNIMTLLALSLAIGLLIDDAIVVRENIVRHLRMGKPHRQAALEGTDEIGLAVLATTFSIVAVFLPVAFMEGIIGRFFLQFGVTVSVAVLISLFVAFTLDPMLSSVWYDPSADPQTPKGPVWRLVDRFDRAFEALGRGYGRLIRLTLRHRYTTLLVALLTFVGSFALVPLVGAEFAPAVDDGRFQVEIETPPGSSLDHMASKIRQADAVLAAFPEVARTYATVNSGTSANGVTQATIQVSMVPAEERALTPQDMTEPVRDALAVIPGIEVTIGAAGGLGGVQAPVELTLSGDSFVELERLADVLSARLEEIEGLADVTSSLQEVEPVLAVRLNRDAANDLGVSLAAVGDSLSTLLGGQNVGEWTAPDGRNYALNVQLPDEARTDADSLGALPIANSGGQLIRLDQVAVLAPSVGPSEINRQDLSRTVSVSANLSGVTLGEVLPEVTAATEALDLPPGYRVSQGGDAEQLQESGASALTALILAVVFIYLVLASQFGSFLQPLAIMMSLPLALIGVLLGLLIGGSTLNIFSAIGFIMLMGLVVKNAILLVDNANHRVREGVNLYDALVMAGQTRFRPIVMTTLAMIFGMLPLALNIHEGSGQNAPMAHAVIGGLISSTLLTLVVVPVVLTFVDGLGRRVARLLPTPPDHGAPAE</sequence>
<dbReference type="Gene3D" id="3.30.70.1440">
    <property type="entry name" value="Multidrug efflux transporter AcrB pore domain"/>
    <property type="match status" value="1"/>
</dbReference>
<accession>A0A5C4MYE0</accession>
<keyword evidence="1" id="KW-1133">Transmembrane helix</keyword>
<feature type="transmembrane region" description="Helical" evidence="1">
    <location>
        <begin position="884"/>
        <end position="903"/>
    </location>
</feature>
<dbReference type="Gene3D" id="3.30.70.1430">
    <property type="entry name" value="Multidrug efflux transporter AcrB pore domain"/>
    <property type="match status" value="2"/>
</dbReference>
<dbReference type="PANTHER" id="PTHR32063">
    <property type="match status" value="1"/>
</dbReference>
<feature type="transmembrane region" description="Helical" evidence="1">
    <location>
        <begin position="333"/>
        <end position="352"/>
    </location>
</feature>
<dbReference type="Gene3D" id="3.30.2090.10">
    <property type="entry name" value="Multidrug efflux transporter AcrB TolC docking domain, DN and DC subdomains"/>
    <property type="match status" value="2"/>
</dbReference>
<dbReference type="OrthoDB" id="174266at2"/>
<dbReference type="Gene3D" id="1.20.1640.10">
    <property type="entry name" value="Multidrug efflux transporter AcrB transmembrane domain"/>
    <property type="match status" value="2"/>
</dbReference>
<dbReference type="EMBL" id="VDFU01000007">
    <property type="protein sequence ID" value="TNC50487.1"/>
    <property type="molecule type" value="Genomic_DNA"/>
</dbReference>
<dbReference type="InterPro" id="IPR001036">
    <property type="entry name" value="Acrflvin-R"/>
</dbReference>
<dbReference type="Pfam" id="PF00873">
    <property type="entry name" value="ACR_tran"/>
    <property type="match status" value="1"/>
</dbReference>
<organism evidence="2 3">
    <name type="scientific">Rubellimicrobium rubrum</name>
    <dbReference type="NCBI Taxonomy" id="2585369"/>
    <lineage>
        <taxon>Bacteria</taxon>
        <taxon>Pseudomonadati</taxon>
        <taxon>Pseudomonadota</taxon>
        <taxon>Alphaproteobacteria</taxon>
        <taxon>Rhodobacterales</taxon>
        <taxon>Roseobacteraceae</taxon>
        <taxon>Rubellimicrobium</taxon>
    </lineage>
</organism>
<feature type="transmembrane region" description="Helical" evidence="1">
    <location>
        <begin position="385"/>
        <end position="405"/>
    </location>
</feature>
<feature type="transmembrane region" description="Helical" evidence="1">
    <location>
        <begin position="854"/>
        <end position="872"/>
    </location>
</feature>
<proteinExistence type="predicted"/>
<dbReference type="SUPFAM" id="SSF82714">
    <property type="entry name" value="Multidrug efflux transporter AcrB TolC docking domain, DN and DC subdomains"/>
    <property type="match status" value="2"/>
</dbReference>
<dbReference type="GO" id="GO:0005886">
    <property type="term" value="C:plasma membrane"/>
    <property type="evidence" value="ECO:0007669"/>
    <property type="project" value="TreeGrafter"/>
</dbReference>
<gene>
    <name evidence="2" type="ORF">FHG66_08315</name>
</gene>
<dbReference type="SUPFAM" id="SSF82693">
    <property type="entry name" value="Multidrug efflux transporter AcrB pore domain, PN1, PN2, PC1 and PC2 subdomains"/>
    <property type="match status" value="3"/>
</dbReference>
<reference evidence="2 3" key="1">
    <citation type="submission" date="2019-06" db="EMBL/GenBank/DDBJ databases">
        <title>YIM 131921 draft genome.</title>
        <authorList>
            <person name="Jiang L."/>
        </authorList>
    </citation>
    <scope>NUCLEOTIDE SEQUENCE [LARGE SCALE GENOMIC DNA]</scope>
    <source>
        <strain evidence="2 3">YIM 131921</strain>
    </source>
</reference>
<dbReference type="Proteomes" id="UP000305887">
    <property type="component" value="Unassembled WGS sequence"/>
</dbReference>
<keyword evidence="1" id="KW-0472">Membrane</keyword>
<feature type="transmembrane region" description="Helical" evidence="1">
    <location>
        <begin position="909"/>
        <end position="930"/>
    </location>
</feature>
<dbReference type="Gene3D" id="3.30.70.1320">
    <property type="entry name" value="Multidrug efflux transporter AcrB pore domain like"/>
    <property type="match status" value="1"/>
</dbReference>
<feature type="transmembrane region" description="Helical" evidence="1">
    <location>
        <begin position="12"/>
        <end position="29"/>
    </location>
</feature>
<name>A0A5C4MYE0_9RHOB</name>
<feature type="transmembrane region" description="Helical" evidence="1">
    <location>
        <begin position="458"/>
        <end position="480"/>
    </location>
</feature>
<dbReference type="InterPro" id="IPR027463">
    <property type="entry name" value="AcrB_DN_DC_subdom"/>
</dbReference>
<dbReference type="AlphaFoldDB" id="A0A5C4MYE0"/>
<feature type="transmembrane region" description="Helical" evidence="1">
    <location>
        <begin position="989"/>
        <end position="1012"/>
    </location>
</feature>
<feature type="transmembrane region" description="Helical" evidence="1">
    <location>
        <begin position="426"/>
        <end position="446"/>
    </location>
</feature>
<feature type="transmembrane region" description="Helical" evidence="1">
    <location>
        <begin position="359"/>
        <end position="379"/>
    </location>
</feature>
<evidence type="ECO:0000256" key="1">
    <source>
        <dbReference type="SAM" id="Phobius"/>
    </source>
</evidence>
<protein>
    <submittedName>
        <fullName evidence="2">Efflux RND transporter permease subunit</fullName>
    </submittedName>
</protein>
<dbReference type="PANTHER" id="PTHR32063:SF0">
    <property type="entry name" value="SWARMING MOTILITY PROTEIN SWRC"/>
    <property type="match status" value="1"/>
</dbReference>
<dbReference type="PRINTS" id="PR00702">
    <property type="entry name" value="ACRIFLAVINRP"/>
</dbReference>
<dbReference type="GO" id="GO:0042910">
    <property type="term" value="F:xenobiotic transmembrane transporter activity"/>
    <property type="evidence" value="ECO:0007669"/>
    <property type="project" value="TreeGrafter"/>
</dbReference>
<comment type="caution">
    <text evidence="2">The sequence shown here is derived from an EMBL/GenBank/DDBJ whole genome shotgun (WGS) entry which is preliminary data.</text>
</comment>
<evidence type="ECO:0000313" key="2">
    <source>
        <dbReference type="EMBL" id="TNC50487.1"/>
    </source>
</evidence>
<evidence type="ECO:0000313" key="3">
    <source>
        <dbReference type="Proteomes" id="UP000305887"/>
    </source>
</evidence>
<keyword evidence="3" id="KW-1185">Reference proteome</keyword>
<keyword evidence="1" id="KW-0812">Transmembrane</keyword>
<feature type="transmembrane region" description="Helical" evidence="1">
    <location>
        <begin position="532"/>
        <end position="552"/>
    </location>
</feature>
<dbReference type="RefSeq" id="WP_139076283.1">
    <property type="nucleotide sequence ID" value="NZ_VDFU01000007.1"/>
</dbReference>
<feature type="transmembrane region" description="Helical" evidence="1">
    <location>
        <begin position="958"/>
        <end position="977"/>
    </location>
</feature>